<dbReference type="EMBL" id="BDRX01000046">
    <property type="protein sequence ID" value="GBF93933.1"/>
    <property type="molecule type" value="Genomic_DNA"/>
</dbReference>
<dbReference type="Pfam" id="PF03364">
    <property type="entry name" value="Polyketide_cyc"/>
    <property type="match status" value="1"/>
</dbReference>
<dbReference type="AlphaFoldDB" id="A0A2V0P7T1"/>
<feature type="region of interest" description="Disordered" evidence="1">
    <location>
        <begin position="1"/>
        <end position="62"/>
    </location>
</feature>
<dbReference type="FunCoup" id="A0A2V0P7T1">
    <property type="interactions" value="103"/>
</dbReference>
<feature type="domain" description="Coenzyme Q-binding protein COQ10 START" evidence="2">
    <location>
        <begin position="87"/>
        <end position="251"/>
    </location>
</feature>
<gene>
    <name evidence="3" type="ORF">Rsub_06182</name>
</gene>
<comment type="caution">
    <text evidence="3">The sequence shown here is derived from an EMBL/GenBank/DDBJ whole genome shotgun (WGS) entry which is preliminary data.</text>
</comment>
<reference evidence="3 4" key="1">
    <citation type="journal article" date="2018" name="Sci. Rep.">
        <title>Raphidocelis subcapitata (=Pseudokirchneriella subcapitata) provides an insight into genome evolution and environmental adaptations in the Sphaeropleales.</title>
        <authorList>
            <person name="Suzuki S."/>
            <person name="Yamaguchi H."/>
            <person name="Nakajima N."/>
            <person name="Kawachi M."/>
        </authorList>
    </citation>
    <scope>NUCLEOTIDE SEQUENCE [LARGE SCALE GENOMIC DNA]</scope>
    <source>
        <strain evidence="3 4">NIES-35</strain>
    </source>
</reference>
<dbReference type="SUPFAM" id="SSF55961">
    <property type="entry name" value="Bet v1-like"/>
    <property type="match status" value="1"/>
</dbReference>
<evidence type="ECO:0000313" key="4">
    <source>
        <dbReference type="Proteomes" id="UP000247498"/>
    </source>
</evidence>
<sequence>MASGGSLVARRASAATGTRPGRPMACPRPARRVSRGVASAAADTDAARQRQGDSQQLGRSPAGQVAVAIEKPSFSSRRIVACTSILAPPSAVWGALTNYEGLSDFIPSLVENRCLERRERGAVLYQVGAQDVALGVKFRAATTLSIREFPSGLSQEMCLVYDDPDESEEGDDGNDFMGLYPCPEQTLMEQPVHGDITFDQLEGDFRAFKGLWRIQPGLLGPDSSWLIYSLYVRPQAWLPVQLIQDRISREVVANLKAVARHSEASHQRLVGSGAAAAS</sequence>
<feature type="compositionally biased region" description="Low complexity" evidence="1">
    <location>
        <begin position="35"/>
        <end position="44"/>
    </location>
</feature>
<dbReference type="Proteomes" id="UP000247498">
    <property type="component" value="Unassembled WGS sequence"/>
</dbReference>
<dbReference type="PANTHER" id="PTHR34060:SF1">
    <property type="entry name" value="POLYKETIDE CYCLASE _ DEHYDRASE AND LIPID TRANSPORT PROTEIN"/>
    <property type="match status" value="1"/>
</dbReference>
<dbReference type="InterPro" id="IPR005031">
    <property type="entry name" value="COQ10_START"/>
</dbReference>
<dbReference type="PANTHER" id="PTHR34060">
    <property type="entry name" value="POLYKETIDE CYCLASE / DEHYDRASE AND LIPID TRANSPORT PROTEIN"/>
    <property type="match status" value="1"/>
</dbReference>
<dbReference type="OrthoDB" id="5732at2759"/>
<evidence type="ECO:0000256" key="1">
    <source>
        <dbReference type="SAM" id="MobiDB-lite"/>
    </source>
</evidence>
<dbReference type="InterPro" id="IPR023393">
    <property type="entry name" value="START-like_dom_sf"/>
</dbReference>
<name>A0A2V0P7T1_9CHLO</name>
<protein>
    <recommendedName>
        <fullName evidence="2">Coenzyme Q-binding protein COQ10 START domain-containing protein</fullName>
    </recommendedName>
</protein>
<dbReference type="Gene3D" id="3.30.530.20">
    <property type="match status" value="2"/>
</dbReference>
<evidence type="ECO:0000259" key="2">
    <source>
        <dbReference type="Pfam" id="PF03364"/>
    </source>
</evidence>
<keyword evidence="4" id="KW-1185">Reference proteome</keyword>
<proteinExistence type="predicted"/>
<organism evidence="3 4">
    <name type="scientific">Raphidocelis subcapitata</name>
    <dbReference type="NCBI Taxonomy" id="307507"/>
    <lineage>
        <taxon>Eukaryota</taxon>
        <taxon>Viridiplantae</taxon>
        <taxon>Chlorophyta</taxon>
        <taxon>core chlorophytes</taxon>
        <taxon>Chlorophyceae</taxon>
        <taxon>CS clade</taxon>
        <taxon>Sphaeropleales</taxon>
        <taxon>Selenastraceae</taxon>
        <taxon>Raphidocelis</taxon>
    </lineage>
</organism>
<dbReference type="InParanoid" id="A0A2V0P7T1"/>
<accession>A0A2V0P7T1</accession>
<evidence type="ECO:0000313" key="3">
    <source>
        <dbReference type="EMBL" id="GBF93933.1"/>
    </source>
</evidence>